<keyword evidence="2" id="KW-0472">Membrane</keyword>
<evidence type="ECO:0000259" key="5">
    <source>
        <dbReference type="Pfam" id="PF09864"/>
    </source>
</evidence>
<evidence type="ECO:0000313" key="7">
    <source>
        <dbReference type="Proteomes" id="UP001219630"/>
    </source>
</evidence>
<dbReference type="InterPro" id="IPR036328">
    <property type="entry name" value="MliC_sf"/>
</dbReference>
<dbReference type="Proteomes" id="UP001219630">
    <property type="component" value="Chromosome"/>
</dbReference>
<evidence type="ECO:0000256" key="2">
    <source>
        <dbReference type="ARBA" id="ARBA00023136"/>
    </source>
</evidence>
<evidence type="ECO:0000256" key="4">
    <source>
        <dbReference type="ARBA" id="ARBA00023288"/>
    </source>
</evidence>
<dbReference type="PROSITE" id="PS51257">
    <property type="entry name" value="PROKAR_LIPOPROTEIN"/>
    <property type="match status" value="1"/>
</dbReference>
<protein>
    <submittedName>
        <fullName evidence="6">MliC family protein</fullName>
    </submittedName>
</protein>
<dbReference type="Pfam" id="PF09864">
    <property type="entry name" value="MliC"/>
    <property type="match status" value="1"/>
</dbReference>
<dbReference type="RefSeq" id="WP_125259113.1">
    <property type="nucleotide sequence ID" value="NZ_CP114280.1"/>
</dbReference>
<feature type="domain" description="C-type lysozyme inhibitor" evidence="5">
    <location>
        <begin position="29"/>
        <end position="99"/>
    </location>
</feature>
<evidence type="ECO:0000313" key="6">
    <source>
        <dbReference type="EMBL" id="WFN56446.1"/>
    </source>
</evidence>
<sequence length="106" mass="11858">MKPLVIAAVVMLSGCARLVPSSELKTLHYQCGTMPLTVSLHVDDMRVDGKGETASFLFDGERLTLHPVASAAGHRYSDGKYTFWYQGRQAWVMRDDRVIVNDCVLR</sequence>
<dbReference type="Gene3D" id="2.40.128.200">
    <property type="match status" value="1"/>
</dbReference>
<reference evidence="6 7" key="1">
    <citation type="submission" date="2022-12" db="EMBL/GenBank/DDBJ databases">
        <title>Complete genome sequencing of Dickeya lacustris type strain LMG30899.</title>
        <authorList>
            <person name="Dobhal S."/>
            <person name="Arizala D."/>
            <person name="Arif M."/>
        </authorList>
    </citation>
    <scope>NUCLEOTIDE SEQUENCE [LARGE SCALE GENOMIC DNA]</scope>
    <source>
        <strain evidence="6 7">LMG30899</strain>
    </source>
</reference>
<dbReference type="InterPro" id="IPR018660">
    <property type="entry name" value="MliC"/>
</dbReference>
<dbReference type="EMBL" id="CP114280">
    <property type="protein sequence ID" value="WFN56446.1"/>
    <property type="molecule type" value="Genomic_DNA"/>
</dbReference>
<proteinExistence type="predicted"/>
<accession>A0ABY8G905</accession>
<keyword evidence="1" id="KW-0732">Signal</keyword>
<keyword evidence="4" id="KW-0449">Lipoprotein</keyword>
<gene>
    <name evidence="6" type="ORF">O1Q98_03865</name>
</gene>
<keyword evidence="3" id="KW-0564">Palmitate</keyword>
<evidence type="ECO:0000256" key="3">
    <source>
        <dbReference type="ARBA" id="ARBA00023139"/>
    </source>
</evidence>
<evidence type="ECO:0000256" key="1">
    <source>
        <dbReference type="ARBA" id="ARBA00022729"/>
    </source>
</evidence>
<organism evidence="6 7">
    <name type="scientific">Dickeya lacustris</name>
    <dbReference type="NCBI Taxonomy" id="2259638"/>
    <lineage>
        <taxon>Bacteria</taxon>
        <taxon>Pseudomonadati</taxon>
        <taxon>Pseudomonadota</taxon>
        <taxon>Gammaproteobacteria</taxon>
        <taxon>Enterobacterales</taxon>
        <taxon>Pectobacteriaceae</taxon>
        <taxon>Dickeya</taxon>
    </lineage>
</organism>
<keyword evidence="7" id="KW-1185">Reference proteome</keyword>
<dbReference type="SUPFAM" id="SSF141488">
    <property type="entry name" value="YdhA-like"/>
    <property type="match status" value="1"/>
</dbReference>
<name>A0ABY8G905_9GAMM</name>